<protein>
    <recommendedName>
        <fullName evidence="9">Transcriptional regulatory protein DEP1</fullName>
    </recommendedName>
</protein>
<evidence type="ECO:0000256" key="6">
    <source>
        <dbReference type="SAM" id="MobiDB-lite"/>
    </source>
</evidence>
<keyword evidence="4" id="KW-0804">Transcription</keyword>
<keyword evidence="2" id="KW-0678">Repressor</keyword>
<feature type="compositionally biased region" description="Low complexity" evidence="6">
    <location>
        <begin position="40"/>
        <end position="53"/>
    </location>
</feature>
<dbReference type="Proteomes" id="UP001562354">
    <property type="component" value="Unassembled WGS sequence"/>
</dbReference>
<dbReference type="GeneID" id="95976582"/>
<comment type="subcellular location">
    <subcellularLocation>
        <location evidence="1">Nucleus</location>
    </subcellularLocation>
</comment>
<accession>A0ABR3P8J4</accession>
<dbReference type="Pfam" id="PF08598">
    <property type="entry name" value="Sds3"/>
    <property type="match status" value="1"/>
</dbReference>
<evidence type="ECO:0000256" key="3">
    <source>
        <dbReference type="ARBA" id="ARBA00023015"/>
    </source>
</evidence>
<feature type="compositionally biased region" description="Basic residues" evidence="6">
    <location>
        <begin position="316"/>
        <end position="327"/>
    </location>
</feature>
<dbReference type="InterPro" id="IPR013907">
    <property type="entry name" value="Sds3"/>
</dbReference>
<evidence type="ECO:0000256" key="4">
    <source>
        <dbReference type="ARBA" id="ARBA00023163"/>
    </source>
</evidence>
<feature type="compositionally biased region" description="Low complexity" evidence="6">
    <location>
        <begin position="236"/>
        <end position="247"/>
    </location>
</feature>
<evidence type="ECO:0000313" key="8">
    <source>
        <dbReference type="Proteomes" id="UP001562354"/>
    </source>
</evidence>
<evidence type="ECO:0000313" key="7">
    <source>
        <dbReference type="EMBL" id="KAL1302490.1"/>
    </source>
</evidence>
<comment type="caution">
    <text evidence="7">The sequence shown here is derived from an EMBL/GenBank/DDBJ whole genome shotgun (WGS) entry which is preliminary data.</text>
</comment>
<dbReference type="SMART" id="SM01401">
    <property type="entry name" value="Sds3"/>
    <property type="match status" value="1"/>
</dbReference>
<feature type="region of interest" description="Disordered" evidence="6">
    <location>
        <begin position="620"/>
        <end position="683"/>
    </location>
</feature>
<feature type="compositionally biased region" description="Polar residues" evidence="6">
    <location>
        <begin position="620"/>
        <end position="635"/>
    </location>
</feature>
<feature type="compositionally biased region" description="Polar residues" evidence="6">
    <location>
        <begin position="177"/>
        <end position="189"/>
    </location>
</feature>
<sequence>MIALPATAEPTEPGNTTDMSLQHPSRQRSHTPRSLHTRNSTPSISPLSTTSRSNVNYFDHTADDPPKSPLSQRPTLTIDTPLPLPESAAQPDVVMRDQHDSDNQDDDDNNNNNNNDKTARNGRDRDDGSSSLSDFDGNLDEQEATQTNTLAIQDADSEAETERLEPSPQKSWRLPDTTRTPSKLNQETSAPDHWTEPASSPATPRPDPQSPSPAHRTVDLAASPSALAGQKRKRSPPLSEPDSPLSEAASDSDDILLPRPTDHVDSTTANEPEESIEETNIEETTEHPTVQTPSDRETPEPDDVDQNPYISPMKAARLKGKKQRAKRLKEASAAPNKAEGDEDIGTPLGPQEDEDGAPKSDDDAESKRQAQAAYAELADKFHMFRTKLHGEKLAAAEAELDLLNRPEPAHPEFIAQLQCITSRRDTKIQQEYARLRYKSQSIINQTLGEHAQLHTQFFQEARKIREERLDELGRTWYDIQKERRQFQADQADKYTYKFPTKYSDQIRNQANYNREVSIISGMQRYVGFPAAPEIHGARSTELDDDLKAMKLPRHQLPVAPAHPNTHDPHGLAARAAREKWVEQNPWANAQHPFHQQSRSPFSLQNQQHANLSVNLFRQGSAQPHRTQSPFTTPMASQKRADFHPNGLNSGDTIAAPSDPPSSAVTAAPNTDKTSLSVARDDGSPISSLKVRSALANPLANHEDRRNFSNISSTSTIDAPNDGVTAADHERHHYAGPMHGPAMQSSLLAEASAAQHGHMTNPMHMQHGKADDRAPEQLYDSVNFRRQMGGGGPFGTPVPLFAGRSPVRKEGQRAL</sequence>
<evidence type="ECO:0000256" key="2">
    <source>
        <dbReference type="ARBA" id="ARBA00022491"/>
    </source>
</evidence>
<feature type="compositionally biased region" description="Basic and acidic residues" evidence="6">
    <location>
        <begin position="356"/>
        <end position="368"/>
    </location>
</feature>
<name>A0ABR3P8J4_9PEZI</name>
<feature type="compositionally biased region" description="Basic residues" evidence="6">
    <location>
        <begin position="25"/>
        <end position="36"/>
    </location>
</feature>
<evidence type="ECO:0000256" key="5">
    <source>
        <dbReference type="ARBA" id="ARBA00023242"/>
    </source>
</evidence>
<keyword evidence="8" id="KW-1185">Reference proteome</keyword>
<keyword evidence="5" id="KW-0539">Nucleus</keyword>
<organism evidence="7 8">
    <name type="scientific">Neodothiora populina</name>
    <dbReference type="NCBI Taxonomy" id="2781224"/>
    <lineage>
        <taxon>Eukaryota</taxon>
        <taxon>Fungi</taxon>
        <taxon>Dikarya</taxon>
        <taxon>Ascomycota</taxon>
        <taxon>Pezizomycotina</taxon>
        <taxon>Dothideomycetes</taxon>
        <taxon>Dothideomycetidae</taxon>
        <taxon>Dothideales</taxon>
        <taxon>Dothioraceae</taxon>
        <taxon>Neodothiora</taxon>
    </lineage>
</organism>
<gene>
    <name evidence="7" type="ORF">AAFC00_002880</name>
</gene>
<dbReference type="PANTHER" id="PTHR21964">
    <property type="entry name" value="BREAST CANCER METASTASIS-SUPPRESSOR 1"/>
    <property type="match status" value="1"/>
</dbReference>
<feature type="region of interest" description="Disordered" evidence="6">
    <location>
        <begin position="785"/>
        <end position="814"/>
    </location>
</feature>
<feature type="region of interest" description="Disordered" evidence="6">
    <location>
        <begin position="1"/>
        <end position="371"/>
    </location>
</feature>
<feature type="compositionally biased region" description="Polar residues" evidence="6">
    <location>
        <begin position="660"/>
        <end position="676"/>
    </location>
</feature>
<dbReference type="RefSeq" id="XP_069198766.1">
    <property type="nucleotide sequence ID" value="XM_069348043.1"/>
</dbReference>
<dbReference type="EMBL" id="JBFMKM010000012">
    <property type="protein sequence ID" value="KAL1302490.1"/>
    <property type="molecule type" value="Genomic_DNA"/>
</dbReference>
<reference evidence="7 8" key="1">
    <citation type="submission" date="2024-07" db="EMBL/GenBank/DDBJ databases">
        <title>Draft sequence of the Neodothiora populina.</title>
        <authorList>
            <person name="Drown D.D."/>
            <person name="Schuette U.S."/>
            <person name="Buechlein A.B."/>
            <person name="Rusch D.R."/>
            <person name="Winton L.W."/>
            <person name="Adams G.A."/>
        </authorList>
    </citation>
    <scope>NUCLEOTIDE SEQUENCE [LARGE SCALE GENOMIC DNA]</scope>
    <source>
        <strain evidence="7 8">CPC 39397</strain>
    </source>
</reference>
<evidence type="ECO:0000256" key="1">
    <source>
        <dbReference type="ARBA" id="ARBA00004123"/>
    </source>
</evidence>
<feature type="compositionally biased region" description="Acidic residues" evidence="6">
    <location>
        <begin position="271"/>
        <end position="283"/>
    </location>
</feature>
<proteinExistence type="predicted"/>
<feature type="compositionally biased region" description="Polar residues" evidence="6">
    <location>
        <begin position="13"/>
        <end position="24"/>
    </location>
</feature>
<feature type="compositionally biased region" description="Basic and acidic residues" evidence="6">
    <location>
        <begin position="117"/>
        <end position="128"/>
    </location>
</feature>
<keyword evidence="3" id="KW-0805">Transcription regulation</keyword>
<evidence type="ECO:0008006" key="9">
    <source>
        <dbReference type="Google" id="ProtNLM"/>
    </source>
</evidence>